<name>A0A1V9XHQ2_9ACAR</name>
<evidence type="ECO:0000256" key="6">
    <source>
        <dbReference type="ARBA" id="ARBA00022824"/>
    </source>
</evidence>
<dbReference type="GO" id="GO:0044389">
    <property type="term" value="F:ubiquitin-like protein ligase binding"/>
    <property type="evidence" value="ECO:0007669"/>
    <property type="project" value="TreeGrafter"/>
</dbReference>
<dbReference type="Proteomes" id="UP000192247">
    <property type="component" value="Unassembled WGS sequence"/>
</dbReference>
<feature type="region of interest" description="Disordered" evidence="11">
    <location>
        <begin position="124"/>
        <end position="171"/>
    </location>
</feature>
<dbReference type="Gene3D" id="1.10.10.10">
    <property type="entry name" value="Winged helix-like DNA-binding domain superfamily/Winged helix DNA-binding domain"/>
    <property type="match status" value="1"/>
</dbReference>
<dbReference type="GO" id="GO:0005789">
    <property type="term" value="C:endoplasmic reticulum membrane"/>
    <property type="evidence" value="ECO:0007669"/>
    <property type="project" value="UniProtKB-SubCell"/>
</dbReference>
<comment type="function">
    <text evidence="9">Substrate adapter for ufmylation, the covalent attachment of the ubiquitin-like modifier UFM1 to substrate proteins. Required for ufmylation of Atg9; protects the nervous system during aging, possibly by stabilizing Atg9 and supporting its function.</text>
</comment>
<evidence type="ECO:0000256" key="2">
    <source>
        <dbReference type="ARBA" id="ARBA00009829"/>
    </source>
</evidence>
<dbReference type="SUPFAM" id="SSF46785">
    <property type="entry name" value="Winged helix' DNA-binding domain"/>
    <property type="match status" value="1"/>
</dbReference>
<accession>A0A1V9XHQ2</accession>
<evidence type="ECO:0000256" key="7">
    <source>
        <dbReference type="ARBA" id="ARBA00022989"/>
    </source>
</evidence>
<keyword evidence="5" id="KW-0833">Ubl conjugation pathway</keyword>
<dbReference type="PANTHER" id="PTHR48176">
    <property type="entry name" value="DDRGK DOMAIN-CONTAINING PROTEIN 1"/>
    <property type="match status" value="1"/>
</dbReference>
<feature type="transmembrane region" description="Helical" evidence="12">
    <location>
        <begin position="6"/>
        <end position="27"/>
    </location>
</feature>
<dbReference type="EMBL" id="MNPL01010542">
    <property type="protein sequence ID" value="OQR73065.1"/>
    <property type="molecule type" value="Genomic_DNA"/>
</dbReference>
<organism evidence="13 14">
    <name type="scientific">Tropilaelaps mercedesae</name>
    <dbReference type="NCBI Taxonomy" id="418985"/>
    <lineage>
        <taxon>Eukaryota</taxon>
        <taxon>Metazoa</taxon>
        <taxon>Ecdysozoa</taxon>
        <taxon>Arthropoda</taxon>
        <taxon>Chelicerata</taxon>
        <taxon>Arachnida</taxon>
        <taxon>Acari</taxon>
        <taxon>Parasitiformes</taxon>
        <taxon>Mesostigmata</taxon>
        <taxon>Gamasina</taxon>
        <taxon>Dermanyssoidea</taxon>
        <taxon>Laelapidae</taxon>
        <taxon>Tropilaelaps</taxon>
    </lineage>
</organism>
<dbReference type="FunCoup" id="A0A1V9XHQ2">
    <property type="interactions" value="461"/>
</dbReference>
<comment type="subunit">
    <text evidence="10">Interacts with Atg9; the interaction is transient.</text>
</comment>
<dbReference type="STRING" id="418985.A0A1V9XHQ2"/>
<dbReference type="InterPro" id="IPR036388">
    <property type="entry name" value="WH-like_DNA-bd_sf"/>
</dbReference>
<comment type="subcellular location">
    <subcellularLocation>
        <location evidence="1">Endoplasmic reticulum membrane</location>
        <topology evidence="1">Single-pass membrane protein</topology>
    </subcellularLocation>
</comment>
<protein>
    <recommendedName>
        <fullName evidence="3">DDRGK domain-containing protein 1</fullName>
    </recommendedName>
</protein>
<feature type="region of interest" description="Disordered" evidence="11">
    <location>
        <begin position="67"/>
        <end position="107"/>
    </location>
</feature>
<dbReference type="InParanoid" id="A0A1V9XHQ2"/>
<dbReference type="InterPro" id="IPR050899">
    <property type="entry name" value="DDRGK_domain-containing"/>
</dbReference>
<evidence type="ECO:0000313" key="14">
    <source>
        <dbReference type="Proteomes" id="UP000192247"/>
    </source>
</evidence>
<evidence type="ECO:0000256" key="3">
    <source>
        <dbReference type="ARBA" id="ARBA00018218"/>
    </source>
</evidence>
<evidence type="ECO:0000313" key="13">
    <source>
        <dbReference type="EMBL" id="OQR73065.1"/>
    </source>
</evidence>
<keyword evidence="14" id="KW-1185">Reference proteome</keyword>
<keyword evidence="4 12" id="KW-0812">Transmembrane</keyword>
<sequence>MQTDTVLLLAAGLISIIVTCALLLLVLRRSRNSDGTASRLHVRPVQVDCDNAGVVRRAVRVRGLRNRTAREVQEEEAARERDEHLREVFEDNNVEMPTGKIGTKKLRKLEEKAERRRLRELELQEREERQQKQAEEDERRRKEEQKKEDEEKRKEEEQRKQEEERERHEHEEYLKMKAAFAVEEEGYDEKDDLNSSQKLSEFIAYVNDQKVVQLEDLAARFRLKTQDCIDRIQRLLEDGSLCGVIDDRGKFISITREELEEIARFIKIRGRVSIQELVENSNRLINLAST</sequence>
<evidence type="ECO:0000256" key="8">
    <source>
        <dbReference type="ARBA" id="ARBA00023136"/>
    </source>
</evidence>
<proteinExistence type="inferred from homology"/>
<comment type="similarity">
    <text evidence="2">Belongs to the DDRGK1 family.</text>
</comment>
<feature type="compositionally biased region" description="Basic and acidic residues" evidence="11">
    <location>
        <begin position="68"/>
        <end position="89"/>
    </location>
</feature>
<keyword evidence="8 12" id="KW-0472">Membrane</keyword>
<gene>
    <name evidence="13" type="ORF">BIW11_09979</name>
</gene>
<keyword evidence="6" id="KW-0256">Endoplasmic reticulum</keyword>
<dbReference type="PANTHER" id="PTHR48176:SF1">
    <property type="entry name" value="DDRGK DOMAIN-CONTAINING PROTEIN 1"/>
    <property type="match status" value="1"/>
</dbReference>
<evidence type="ECO:0000256" key="10">
    <source>
        <dbReference type="ARBA" id="ARBA00049687"/>
    </source>
</evidence>
<dbReference type="InterPro" id="IPR019153">
    <property type="entry name" value="DDRGK_dom-contain"/>
</dbReference>
<evidence type="ECO:0000256" key="11">
    <source>
        <dbReference type="SAM" id="MobiDB-lite"/>
    </source>
</evidence>
<comment type="caution">
    <text evidence="13">The sequence shown here is derived from an EMBL/GenBank/DDBJ whole genome shotgun (WGS) entry which is preliminary data.</text>
</comment>
<dbReference type="OrthoDB" id="2285710at2759"/>
<dbReference type="InterPro" id="IPR036390">
    <property type="entry name" value="WH_DNA-bd_sf"/>
</dbReference>
<evidence type="ECO:0000256" key="12">
    <source>
        <dbReference type="SAM" id="Phobius"/>
    </source>
</evidence>
<evidence type="ECO:0000256" key="5">
    <source>
        <dbReference type="ARBA" id="ARBA00022786"/>
    </source>
</evidence>
<keyword evidence="7 12" id="KW-1133">Transmembrane helix</keyword>
<evidence type="ECO:0000256" key="9">
    <source>
        <dbReference type="ARBA" id="ARBA00049608"/>
    </source>
</evidence>
<dbReference type="FunFam" id="1.10.10.10:FF:000143">
    <property type="entry name" value="DDRGK domain-containing protein 1"/>
    <property type="match status" value="1"/>
</dbReference>
<dbReference type="Pfam" id="PF09756">
    <property type="entry name" value="DDRGK"/>
    <property type="match status" value="1"/>
</dbReference>
<evidence type="ECO:0000256" key="1">
    <source>
        <dbReference type="ARBA" id="ARBA00004389"/>
    </source>
</evidence>
<reference evidence="13 14" key="1">
    <citation type="journal article" date="2017" name="Gigascience">
        <title>Draft genome of the honey bee ectoparasitic mite, Tropilaelaps mercedesae, is shaped by the parasitic life history.</title>
        <authorList>
            <person name="Dong X."/>
            <person name="Armstrong S.D."/>
            <person name="Xia D."/>
            <person name="Makepeace B.L."/>
            <person name="Darby A.C."/>
            <person name="Kadowaki T."/>
        </authorList>
    </citation>
    <scope>NUCLEOTIDE SEQUENCE [LARGE SCALE GENOMIC DNA]</scope>
    <source>
        <strain evidence="13">Wuxi-XJTLU</strain>
    </source>
</reference>
<dbReference type="SMART" id="SM01128">
    <property type="entry name" value="DDRGK"/>
    <property type="match status" value="1"/>
</dbReference>
<evidence type="ECO:0000256" key="4">
    <source>
        <dbReference type="ARBA" id="ARBA00022692"/>
    </source>
</evidence>
<dbReference type="AlphaFoldDB" id="A0A1V9XHQ2"/>